<accession>A0A8E2E6N5</accession>
<feature type="compositionally biased region" description="Polar residues" evidence="1">
    <location>
        <begin position="475"/>
        <end position="488"/>
    </location>
</feature>
<sequence length="541" mass="55080">VETDFVTQTTALSFFSTQTVLSLVTITSTIEQNITFTTTASGQTITVTTATPVPVTTVSTLTRFITAPGPTQTVPGPTQISLVSVPVLETSLVTIPGPTQTSLITITATRTLPAQTITFTTTLTQSGTTTTITTTSIIPASTVLSTITSTQTFVSIQTSPVTFVSIQTTPVTVVSVESVFPSVSTRTCSSACEVDVTATLLTYPGQVSTATVTFYSRSVDVYITEYPDGTNRTSTGPTITVPPPAPAKTSDITWDFSGVTLTYPTTYVAYFDFNHLTAVPVASGCLTATEELVLPSPTDFAPLVFPSASVTQSGLPPSALITYLNSLPTVTSQLGGLIGQSCDPIVGTTKTLTTATAQNIIQLTTVTAVVDTTSTHVTQAQEDLPTPPVSSAASAPAPTSVAPAPAPSSNTPAPPPASSAIAPVQTSILGTSAPSTPPLASSSPSAQSASSATLPTPQTSLTSFSNLASSVVIPASTQQSPGSSGSLQTTTKTTVPPPSVVSTSTTFSSFTGAAVRARGEMKFGGLEGWLIGAAGVGLGWL</sequence>
<keyword evidence="3" id="KW-1185">Reference proteome</keyword>
<name>A0A8E2E6N5_9PEZI</name>
<proteinExistence type="predicted"/>
<feature type="region of interest" description="Disordered" evidence="1">
    <location>
        <begin position="378"/>
        <end position="457"/>
    </location>
</feature>
<evidence type="ECO:0000313" key="2">
    <source>
        <dbReference type="EMBL" id="OCK78366.1"/>
    </source>
</evidence>
<feature type="compositionally biased region" description="Low complexity" evidence="1">
    <location>
        <begin position="489"/>
        <end position="500"/>
    </location>
</feature>
<dbReference type="OrthoDB" id="5414836at2759"/>
<reference evidence="2 3" key="1">
    <citation type="journal article" date="2016" name="Nat. Commun.">
        <title>Ectomycorrhizal ecology is imprinted in the genome of the dominant symbiotic fungus Cenococcum geophilum.</title>
        <authorList>
            <consortium name="DOE Joint Genome Institute"/>
            <person name="Peter M."/>
            <person name="Kohler A."/>
            <person name="Ohm R.A."/>
            <person name="Kuo A."/>
            <person name="Krutzmann J."/>
            <person name="Morin E."/>
            <person name="Arend M."/>
            <person name="Barry K.W."/>
            <person name="Binder M."/>
            <person name="Choi C."/>
            <person name="Clum A."/>
            <person name="Copeland A."/>
            <person name="Grisel N."/>
            <person name="Haridas S."/>
            <person name="Kipfer T."/>
            <person name="LaButti K."/>
            <person name="Lindquist E."/>
            <person name="Lipzen A."/>
            <person name="Maire R."/>
            <person name="Meier B."/>
            <person name="Mihaltcheva S."/>
            <person name="Molinier V."/>
            <person name="Murat C."/>
            <person name="Poggeler S."/>
            <person name="Quandt C.A."/>
            <person name="Sperisen C."/>
            <person name="Tritt A."/>
            <person name="Tisserant E."/>
            <person name="Crous P.W."/>
            <person name="Henrissat B."/>
            <person name="Nehls U."/>
            <person name="Egli S."/>
            <person name="Spatafora J.W."/>
            <person name="Grigoriev I.V."/>
            <person name="Martin F.M."/>
        </authorList>
    </citation>
    <scope>NUCLEOTIDE SEQUENCE [LARGE SCALE GENOMIC DNA]</scope>
    <source>
        <strain evidence="2 3">CBS 459.81</strain>
    </source>
</reference>
<feature type="non-terminal residue" evidence="2">
    <location>
        <position position="541"/>
    </location>
</feature>
<protein>
    <submittedName>
        <fullName evidence="2">Uncharacterized protein</fullName>
    </submittedName>
</protein>
<evidence type="ECO:0000313" key="3">
    <source>
        <dbReference type="Proteomes" id="UP000250266"/>
    </source>
</evidence>
<feature type="region of interest" description="Disordered" evidence="1">
    <location>
        <begin position="475"/>
        <end position="500"/>
    </location>
</feature>
<feature type="compositionally biased region" description="Low complexity" evidence="1">
    <location>
        <begin position="389"/>
        <end position="411"/>
    </location>
</feature>
<feature type="compositionally biased region" description="Low complexity" evidence="1">
    <location>
        <begin position="431"/>
        <end position="457"/>
    </location>
</feature>
<organism evidence="2 3">
    <name type="scientific">Lepidopterella palustris CBS 459.81</name>
    <dbReference type="NCBI Taxonomy" id="1314670"/>
    <lineage>
        <taxon>Eukaryota</taxon>
        <taxon>Fungi</taxon>
        <taxon>Dikarya</taxon>
        <taxon>Ascomycota</taxon>
        <taxon>Pezizomycotina</taxon>
        <taxon>Dothideomycetes</taxon>
        <taxon>Pleosporomycetidae</taxon>
        <taxon>Mytilinidiales</taxon>
        <taxon>Argynnaceae</taxon>
        <taxon>Lepidopterella</taxon>
    </lineage>
</organism>
<gene>
    <name evidence="2" type="ORF">K432DRAFT_406534</name>
</gene>
<evidence type="ECO:0000256" key="1">
    <source>
        <dbReference type="SAM" id="MobiDB-lite"/>
    </source>
</evidence>
<dbReference type="EMBL" id="KV745064">
    <property type="protein sequence ID" value="OCK78366.1"/>
    <property type="molecule type" value="Genomic_DNA"/>
</dbReference>
<dbReference type="AlphaFoldDB" id="A0A8E2E6N5"/>
<dbReference type="Proteomes" id="UP000250266">
    <property type="component" value="Unassembled WGS sequence"/>
</dbReference>